<name>A0A843VFF1_COLES</name>
<evidence type="ECO:0008006" key="6">
    <source>
        <dbReference type="Google" id="ProtNLM"/>
    </source>
</evidence>
<dbReference type="Gene3D" id="3.40.50.10890">
    <property type="match status" value="1"/>
</dbReference>
<evidence type="ECO:0000256" key="2">
    <source>
        <dbReference type="ARBA" id="ARBA00023242"/>
    </source>
</evidence>
<dbReference type="PANTHER" id="PTHR46094">
    <property type="entry name" value="INTEGRATOR COMPLEX SUBUNIT 9"/>
    <property type="match status" value="1"/>
</dbReference>
<feature type="non-terminal residue" evidence="4">
    <location>
        <position position="837"/>
    </location>
</feature>
<comment type="caution">
    <text evidence="4">The sequence shown here is derived from an EMBL/GenBank/DDBJ whole genome shotgun (WGS) entry which is preliminary data.</text>
</comment>
<dbReference type="PANTHER" id="PTHR46094:SF1">
    <property type="entry name" value="INTEGRATOR COMPLEX SUBUNIT 9"/>
    <property type="match status" value="1"/>
</dbReference>
<dbReference type="Proteomes" id="UP000652761">
    <property type="component" value="Unassembled WGS sequence"/>
</dbReference>
<dbReference type="AlphaFoldDB" id="A0A843VFF1"/>
<dbReference type="EMBL" id="NMUH01001414">
    <property type="protein sequence ID" value="MQL92124.1"/>
    <property type="molecule type" value="Genomic_DNA"/>
</dbReference>
<reference evidence="4" key="1">
    <citation type="submission" date="2017-07" db="EMBL/GenBank/DDBJ databases">
        <title>Taro Niue Genome Assembly and Annotation.</title>
        <authorList>
            <person name="Atibalentja N."/>
            <person name="Keating K."/>
            <person name="Fields C.J."/>
        </authorList>
    </citation>
    <scope>NUCLEOTIDE SEQUENCE</scope>
    <source>
        <strain evidence="4">Niue_2</strain>
        <tissue evidence="4">Leaf</tissue>
    </source>
</reference>
<feature type="compositionally biased region" description="Low complexity" evidence="3">
    <location>
        <begin position="64"/>
        <end position="75"/>
    </location>
</feature>
<accession>A0A843VFF1</accession>
<keyword evidence="5" id="KW-1185">Reference proteome</keyword>
<dbReference type="OrthoDB" id="5600060at2759"/>
<gene>
    <name evidence="4" type="ORF">Taro_024745</name>
</gene>
<dbReference type="InterPro" id="IPR036866">
    <property type="entry name" value="RibonucZ/Hydroxyglut_hydro"/>
</dbReference>
<comment type="subcellular location">
    <subcellularLocation>
        <location evidence="1">Nucleus</location>
    </subcellularLocation>
</comment>
<evidence type="ECO:0000313" key="4">
    <source>
        <dbReference type="EMBL" id="MQL92124.1"/>
    </source>
</evidence>
<proteinExistence type="predicted"/>
<evidence type="ECO:0000256" key="1">
    <source>
        <dbReference type="ARBA" id="ARBA00004123"/>
    </source>
</evidence>
<feature type="region of interest" description="Disordered" evidence="3">
    <location>
        <begin position="49"/>
        <end position="152"/>
    </location>
</feature>
<dbReference type="SUPFAM" id="SSF56281">
    <property type="entry name" value="Metallo-hydrolase/oxidoreductase"/>
    <property type="match status" value="1"/>
</dbReference>
<dbReference type="GO" id="GO:0032039">
    <property type="term" value="C:integrator complex"/>
    <property type="evidence" value="ECO:0007669"/>
    <property type="project" value="InterPro"/>
</dbReference>
<evidence type="ECO:0000313" key="5">
    <source>
        <dbReference type="Proteomes" id="UP000652761"/>
    </source>
</evidence>
<evidence type="ECO:0000256" key="3">
    <source>
        <dbReference type="SAM" id="MobiDB-lite"/>
    </source>
</evidence>
<feature type="compositionally biased region" description="Pro residues" evidence="3">
    <location>
        <begin position="76"/>
        <end position="89"/>
    </location>
</feature>
<dbReference type="InterPro" id="IPR027074">
    <property type="entry name" value="Integrator_9su"/>
</dbReference>
<dbReference type="GO" id="GO:0034472">
    <property type="term" value="P:snRNA 3'-end processing"/>
    <property type="evidence" value="ECO:0007669"/>
    <property type="project" value="TreeGrafter"/>
</dbReference>
<protein>
    <recommendedName>
        <fullName evidence="6">Beta-Casp domain-containing protein</fullName>
    </recommendedName>
</protein>
<feature type="region of interest" description="Disordered" evidence="3">
    <location>
        <begin position="234"/>
        <end position="255"/>
    </location>
</feature>
<keyword evidence="2" id="KW-0539">Nucleus</keyword>
<organism evidence="4 5">
    <name type="scientific">Colocasia esculenta</name>
    <name type="common">Wild taro</name>
    <name type="synonym">Arum esculentum</name>
    <dbReference type="NCBI Taxonomy" id="4460"/>
    <lineage>
        <taxon>Eukaryota</taxon>
        <taxon>Viridiplantae</taxon>
        <taxon>Streptophyta</taxon>
        <taxon>Embryophyta</taxon>
        <taxon>Tracheophyta</taxon>
        <taxon>Spermatophyta</taxon>
        <taxon>Magnoliopsida</taxon>
        <taxon>Liliopsida</taxon>
        <taxon>Araceae</taxon>
        <taxon>Aroideae</taxon>
        <taxon>Colocasieae</taxon>
        <taxon>Colocasia</taxon>
    </lineage>
</organism>
<dbReference type="Gene3D" id="3.60.15.10">
    <property type="entry name" value="Ribonuclease Z/Hydroxyacylglutathione hydrolase-like"/>
    <property type="match status" value="1"/>
</dbReference>
<feature type="compositionally biased region" description="Low complexity" evidence="3">
    <location>
        <begin position="90"/>
        <end position="105"/>
    </location>
</feature>
<sequence length="837" mass="91390">PLLPLPPRRRDVKDWARSHAEKAPRFPFFVVAFPPSGCLLPAGNPHLSTPPHALTLTPPPRAPPTATHAPVATPLAPGPPAPAPAPSPTPASAFAPPAQSASASACVSRRPRLARRQHPLEAAPSAPPSTGACVRVGQATPAPDQAPSPCAPRFRQHLLRPRLSPASAPASRPRPPTCLSKGRGFHFPPCHILDLSGFRILLECPMDLSALTVFDPLLTPDVAVIDIGDEEEGIHEGNSHQKKKRWAEREAEGGKGTPLSKNDLINAVPWYKTVGSLNLWDISLIDVVVISSPMGMLGLPFLTRNSNFSAKIYATEVTAKVGQLMMEDLVSMHSESRQFYGVEEEVGGPEWMKWKELENLPQVMREIIMGKAGEDLGSWLPLYGMAEIDECMTKVQAIKYAEESCYNSTLILKAFSSGMEIGAANWMMICPGRSVTYLSSSVLDPATAMGFDYHSLEGNDVILFSDFSSLPGILDYSNDAVLMNSQKELFDEDPSVSGATMVREDYDNDVGAVKCLADNIETSSELEKLDFICSCAIDTVRGGGSVLIPIGRLGIILQLLEKISEFLESSKLKVFLVSQISIVFISCHLLISHMKVPIYMISYAAEETLAFTNVMPEWLCHERQEKLYSGLPLFGHEELLKEKRLQLFPVINSSMLINHKVQPLFQILKPKIVLFPEDLRAYVPHKKDASVSFLYYSENKMLSVPSLSDDLEAFLPVELSQSQKIMDVSRFKGKLQVCSGKFLLVPTKAPGGLAYKQLHWGSVDAGKLLLSLEEKGIKGSLNKDGTVANSDDVHCIVVVEPGRAVIELSPNKILITASDGFLAELIYEVFSSVCDGV</sequence>